<sequence>MGCLQSRNQQLIEEQKEQAAMNEEDKNNKLDLVSCSFTESKNSQNKTSNRVSIEECRNSFNQSIDMMQDINKKLEAFSGNDSDLSDSELQ</sequence>
<organism evidence="1 2">
    <name type="scientific">Paramecium sonneborni</name>
    <dbReference type="NCBI Taxonomy" id="65129"/>
    <lineage>
        <taxon>Eukaryota</taxon>
        <taxon>Sar</taxon>
        <taxon>Alveolata</taxon>
        <taxon>Ciliophora</taxon>
        <taxon>Intramacronucleata</taxon>
        <taxon>Oligohymenophorea</taxon>
        <taxon>Peniculida</taxon>
        <taxon>Parameciidae</taxon>
        <taxon>Paramecium</taxon>
    </lineage>
</organism>
<dbReference type="Proteomes" id="UP000692954">
    <property type="component" value="Unassembled WGS sequence"/>
</dbReference>
<comment type="caution">
    <text evidence="1">The sequence shown here is derived from an EMBL/GenBank/DDBJ whole genome shotgun (WGS) entry which is preliminary data.</text>
</comment>
<dbReference type="EMBL" id="CAJJDN010000070">
    <property type="protein sequence ID" value="CAD8098280.1"/>
    <property type="molecule type" value="Genomic_DNA"/>
</dbReference>
<accession>A0A8S1P5H7</accession>
<name>A0A8S1P5H7_9CILI</name>
<dbReference type="AlphaFoldDB" id="A0A8S1P5H7"/>
<proteinExistence type="predicted"/>
<protein>
    <submittedName>
        <fullName evidence="1">Uncharacterized protein</fullName>
    </submittedName>
</protein>
<keyword evidence="2" id="KW-1185">Reference proteome</keyword>
<reference evidence="1" key="1">
    <citation type="submission" date="2021-01" db="EMBL/GenBank/DDBJ databases">
        <authorList>
            <consortium name="Genoscope - CEA"/>
            <person name="William W."/>
        </authorList>
    </citation>
    <scope>NUCLEOTIDE SEQUENCE</scope>
</reference>
<evidence type="ECO:0000313" key="1">
    <source>
        <dbReference type="EMBL" id="CAD8098280.1"/>
    </source>
</evidence>
<evidence type="ECO:0000313" key="2">
    <source>
        <dbReference type="Proteomes" id="UP000692954"/>
    </source>
</evidence>
<gene>
    <name evidence="1" type="ORF">PSON_ATCC_30995.1.T0700032</name>
</gene>